<reference key="1">
    <citation type="journal article" date="2011" name="Mol. Biol. Evol.">
        <title>Unity in variety -- the pan-genome of the Chlamydiae.</title>
        <authorList>
            <person name="Collingro A."/>
            <person name="Tischler P."/>
            <person name="Weinmaier T."/>
            <person name="Penz T."/>
            <person name="Heinz E."/>
            <person name="Brunham R.C."/>
            <person name="Read T.D."/>
            <person name="Bavoil P.M."/>
            <person name="Sachse K."/>
            <person name="Kahane S."/>
            <person name="Friedman M.G."/>
            <person name="Rattei T."/>
            <person name="Myers G.S.A."/>
            <person name="Horn M."/>
        </authorList>
    </citation>
    <scope>NUCLEOTIDE SEQUENCE</scope>
    <source>
        <strain>UV7</strain>
    </source>
</reference>
<dbReference type="Proteomes" id="UP000000495">
    <property type="component" value="Chromosome"/>
</dbReference>
<dbReference type="HOGENOM" id="CLU_3414868_0_0_0"/>
<dbReference type="EMBL" id="FR872580">
    <property type="protein sequence ID" value="CCB86141.1"/>
    <property type="molecule type" value="Genomic_DNA"/>
</dbReference>
<proteinExistence type="predicted"/>
<dbReference type="KEGG" id="puv:PUV_11910"/>
<reference evidence="1 2" key="2">
    <citation type="journal article" date="2011" name="Mol. Biol. Evol.">
        <title>Unity in variety--the pan-genome of the Chlamydiae.</title>
        <authorList>
            <person name="Collingro A."/>
            <person name="Tischler P."/>
            <person name="Weinmaier T."/>
            <person name="Penz T."/>
            <person name="Heinz E."/>
            <person name="Brunham R.C."/>
            <person name="Read T.D."/>
            <person name="Bavoil P.M."/>
            <person name="Sachse K."/>
            <person name="Kahane S."/>
            <person name="Friedman M.G."/>
            <person name="Rattei T."/>
            <person name="Myers G.S."/>
            <person name="Horn M."/>
        </authorList>
    </citation>
    <scope>NUCLEOTIDE SEQUENCE [LARGE SCALE GENOMIC DNA]</scope>
    <source>
        <strain evidence="2">UV7</strain>
    </source>
</reference>
<organism evidence="1 2">
    <name type="scientific">Parachlamydia acanthamoebae (strain UV7)</name>
    <dbReference type="NCBI Taxonomy" id="765952"/>
    <lineage>
        <taxon>Bacteria</taxon>
        <taxon>Pseudomonadati</taxon>
        <taxon>Chlamydiota</taxon>
        <taxon>Chlamydiia</taxon>
        <taxon>Parachlamydiales</taxon>
        <taxon>Parachlamydiaceae</taxon>
        <taxon>Parachlamydia</taxon>
    </lineage>
</organism>
<name>F8KZ18_PARAV</name>
<protein>
    <submittedName>
        <fullName evidence="1">Uncharacterized protein</fullName>
    </submittedName>
</protein>
<keyword evidence="2" id="KW-1185">Reference proteome</keyword>
<dbReference type="STRING" id="765952.PUV_11910"/>
<accession>F8KZ18</accession>
<sequence>MIHDGHRESKLSWKEVLQNLKHRGLKE</sequence>
<evidence type="ECO:0000313" key="2">
    <source>
        <dbReference type="Proteomes" id="UP000000495"/>
    </source>
</evidence>
<gene>
    <name evidence="1" type="ordered locus">PUV_11910</name>
</gene>
<evidence type="ECO:0000313" key="1">
    <source>
        <dbReference type="EMBL" id="CCB86141.1"/>
    </source>
</evidence>
<dbReference type="AlphaFoldDB" id="F8KZ18"/>